<dbReference type="InterPro" id="IPR015943">
    <property type="entry name" value="WD40/YVTN_repeat-like_dom_sf"/>
</dbReference>
<evidence type="ECO:0000256" key="5">
    <source>
        <dbReference type="ARBA" id="ARBA00022553"/>
    </source>
</evidence>
<dbReference type="FunFam" id="2.130.10.10:FF:000130">
    <property type="entry name" value="DNA excision repair protein ERCC-8"/>
    <property type="match status" value="1"/>
</dbReference>
<dbReference type="Pfam" id="PF00400">
    <property type="entry name" value="WD40"/>
    <property type="match status" value="5"/>
</dbReference>
<evidence type="ECO:0000256" key="12">
    <source>
        <dbReference type="ARBA" id="ARBA00054544"/>
    </source>
</evidence>
<keyword evidence="9" id="KW-0833">Ubl conjugation pathway</keyword>
<name>A0A0P5I2X5_9CRUS</name>
<evidence type="ECO:0000256" key="14">
    <source>
        <dbReference type="ARBA" id="ARBA00071995"/>
    </source>
</evidence>
<evidence type="ECO:0000313" key="16">
    <source>
        <dbReference type="Proteomes" id="UP000076858"/>
    </source>
</evidence>
<dbReference type="GO" id="GO:0000109">
    <property type="term" value="C:nucleotide-excision repair complex"/>
    <property type="evidence" value="ECO:0007669"/>
    <property type="project" value="TreeGrafter"/>
</dbReference>
<dbReference type="Proteomes" id="UP000076858">
    <property type="component" value="Unassembled WGS sequence"/>
</dbReference>
<sequence length="403" mass="45107">MNDVDAICNLKTGLIDARKFRSNQATKRVSRLCLSNFQEVENSHSAGINTIDLDKVEGRYLLSGSADGSIHIHDVLNQSGNLQFTCKNVGKIDRQSNRYCHKYSVECVQWYPLDTGMFLSSGMDKHLKIWDANAQIPADVVIINGKIYHHHMSPNATQHNLVAVASTANQVFLADLRSGSTTHELRSHSSSVLSVKWSPMQEFQLASGSMDNRLLMWDVRASRSCLFSMDQDNGRNHANVEKTTAHNGYVHSLSFTSDGLFLISVGTDSRMRLWNSETGRNEMINYGKILMESKKGTRFDISSDTEPQMVFVPSQGNILVYELTTGIKRAALLGHYNTVTCCAYNENLHTLYSGSNDRNILVWAPEAAETIREDPVNKDVEFGSRSLMPRRTLTEDAWSSDEG</sequence>
<dbReference type="InterPro" id="IPR019775">
    <property type="entry name" value="WD40_repeat_CS"/>
</dbReference>
<dbReference type="AlphaFoldDB" id="A0A0P5I2X5"/>
<evidence type="ECO:0000256" key="10">
    <source>
        <dbReference type="ARBA" id="ARBA00023204"/>
    </source>
</evidence>
<comment type="caution">
    <text evidence="15">The sequence shown here is derived from an EMBL/GenBank/DDBJ whole genome shotgun (WGS) entry which is preliminary data.</text>
</comment>
<dbReference type="SMART" id="SM00320">
    <property type="entry name" value="WD40"/>
    <property type="match status" value="5"/>
</dbReference>
<dbReference type="PROSITE" id="PS50294">
    <property type="entry name" value="WD_REPEATS_REGION"/>
    <property type="match status" value="3"/>
</dbReference>
<dbReference type="STRING" id="35525.A0A0P5I2X5"/>
<reference evidence="15 16" key="1">
    <citation type="submission" date="2016-03" db="EMBL/GenBank/DDBJ databases">
        <title>EvidentialGene: Evidence-directed Construction of Genes on Genomes.</title>
        <authorList>
            <person name="Gilbert D.G."/>
            <person name="Choi J.-H."/>
            <person name="Mockaitis K."/>
            <person name="Colbourne J."/>
            <person name="Pfrender M."/>
        </authorList>
    </citation>
    <scope>NUCLEOTIDE SEQUENCE [LARGE SCALE GENOMIC DNA]</scope>
    <source>
        <strain evidence="15 16">Xinb3</strain>
        <tissue evidence="15">Complete organism</tissue>
    </source>
</reference>
<keyword evidence="8" id="KW-0227">DNA damage</keyword>
<comment type="subcellular location">
    <subcellularLocation>
        <location evidence="2">Chromosome</location>
    </subcellularLocation>
    <subcellularLocation>
        <location evidence="1">Nucleus matrix</location>
    </subcellularLocation>
</comment>
<dbReference type="SUPFAM" id="SSF50978">
    <property type="entry name" value="WD40 repeat-like"/>
    <property type="match status" value="1"/>
</dbReference>
<keyword evidence="11" id="KW-0539">Nucleus</keyword>
<evidence type="ECO:0000256" key="6">
    <source>
        <dbReference type="ARBA" id="ARBA00022574"/>
    </source>
</evidence>
<evidence type="ECO:0000256" key="7">
    <source>
        <dbReference type="ARBA" id="ARBA00022737"/>
    </source>
</evidence>
<comment type="subunit">
    <text evidence="13">Part of the CSA complex (also named DCX(ERCC8) complex), a DCX E3 ubiquitin-protein ligase complex containing ERCC8, RBX1, DDB1 and CUL4A; the CSA complex interacts with RNA polymerase II; upon UV irradiation it interacts with the COP9 signalosome and preferentially with the hyperphosphorylated form of RNA polymerase II. Interacts with ERCC6/CSB (via CIM motif); promoting recruitment to lesion-stalled RNA polymerase II (Pol II). Interacts with KIAA1530/UVSSA. Interacts with a subunit of RNA polymerase II TFIIH.</text>
</comment>
<dbReference type="GO" id="GO:0000209">
    <property type="term" value="P:protein polyubiquitination"/>
    <property type="evidence" value="ECO:0007669"/>
    <property type="project" value="TreeGrafter"/>
</dbReference>
<dbReference type="InterPro" id="IPR042238">
    <property type="entry name" value="Rad28/ERCC8/Ckn1/ATCSA-1"/>
</dbReference>
<keyword evidence="7" id="KW-0677">Repeat</keyword>
<evidence type="ECO:0000256" key="11">
    <source>
        <dbReference type="ARBA" id="ARBA00023242"/>
    </source>
</evidence>
<evidence type="ECO:0000256" key="2">
    <source>
        <dbReference type="ARBA" id="ARBA00004286"/>
    </source>
</evidence>
<dbReference type="OrthoDB" id="427795at2759"/>
<proteinExistence type="predicted"/>
<dbReference type="GO" id="GO:0005694">
    <property type="term" value="C:chromosome"/>
    <property type="evidence" value="ECO:0007669"/>
    <property type="project" value="UniProtKB-SubCell"/>
</dbReference>
<dbReference type="InterPro" id="IPR036322">
    <property type="entry name" value="WD40_repeat_dom_sf"/>
</dbReference>
<gene>
    <name evidence="15" type="ORF">APZ42_017029</name>
</gene>
<dbReference type="PROSITE" id="PS50082">
    <property type="entry name" value="WD_REPEATS_2"/>
    <property type="match status" value="4"/>
</dbReference>
<dbReference type="PANTHER" id="PTHR46202:SF1">
    <property type="entry name" value="DNA EXCISION REPAIR PROTEIN ERCC-8"/>
    <property type="match status" value="1"/>
</dbReference>
<keyword evidence="4" id="KW-0158">Chromosome</keyword>
<evidence type="ECO:0000256" key="3">
    <source>
        <dbReference type="ARBA" id="ARBA00004906"/>
    </source>
</evidence>
<keyword evidence="16" id="KW-1185">Reference proteome</keyword>
<keyword evidence="10" id="KW-0234">DNA repair</keyword>
<dbReference type="GO" id="GO:0016363">
    <property type="term" value="C:nuclear matrix"/>
    <property type="evidence" value="ECO:0007669"/>
    <property type="project" value="UniProtKB-SubCell"/>
</dbReference>
<dbReference type="GO" id="GO:0031464">
    <property type="term" value="C:Cul4A-RING E3 ubiquitin ligase complex"/>
    <property type="evidence" value="ECO:0007669"/>
    <property type="project" value="TreeGrafter"/>
</dbReference>
<protein>
    <recommendedName>
        <fullName evidence="14">DNA excision repair protein ERCC-8</fullName>
    </recommendedName>
</protein>
<evidence type="ECO:0000256" key="9">
    <source>
        <dbReference type="ARBA" id="ARBA00022786"/>
    </source>
</evidence>
<accession>A0A0P5I2X5</accession>
<keyword evidence="6" id="KW-0853">WD repeat</keyword>
<keyword evidence="5" id="KW-0597">Phosphoprotein</keyword>
<dbReference type="PROSITE" id="PS00678">
    <property type="entry name" value="WD_REPEATS_1"/>
    <property type="match status" value="2"/>
</dbReference>
<organism evidence="15 16">
    <name type="scientific">Daphnia magna</name>
    <dbReference type="NCBI Taxonomy" id="35525"/>
    <lineage>
        <taxon>Eukaryota</taxon>
        <taxon>Metazoa</taxon>
        <taxon>Ecdysozoa</taxon>
        <taxon>Arthropoda</taxon>
        <taxon>Crustacea</taxon>
        <taxon>Branchiopoda</taxon>
        <taxon>Diplostraca</taxon>
        <taxon>Cladocera</taxon>
        <taxon>Anomopoda</taxon>
        <taxon>Daphniidae</taxon>
        <taxon>Daphnia</taxon>
    </lineage>
</organism>
<dbReference type="InterPro" id="IPR001680">
    <property type="entry name" value="WD40_rpt"/>
</dbReference>
<evidence type="ECO:0000313" key="15">
    <source>
        <dbReference type="EMBL" id="KZS17389.1"/>
    </source>
</evidence>
<dbReference type="InterPro" id="IPR020472">
    <property type="entry name" value="WD40_PAC1"/>
</dbReference>
<evidence type="ECO:0000256" key="1">
    <source>
        <dbReference type="ARBA" id="ARBA00004109"/>
    </source>
</evidence>
<evidence type="ECO:0000256" key="4">
    <source>
        <dbReference type="ARBA" id="ARBA00022454"/>
    </source>
</evidence>
<evidence type="ECO:0000256" key="13">
    <source>
        <dbReference type="ARBA" id="ARBA00062934"/>
    </source>
</evidence>
<dbReference type="GO" id="GO:0043161">
    <property type="term" value="P:proteasome-mediated ubiquitin-dependent protein catabolic process"/>
    <property type="evidence" value="ECO:0007669"/>
    <property type="project" value="TreeGrafter"/>
</dbReference>
<dbReference type="PRINTS" id="PR00320">
    <property type="entry name" value="GPROTEINBRPT"/>
</dbReference>
<comment type="pathway">
    <text evidence="3">Protein modification; protein ubiquitination.</text>
</comment>
<dbReference type="GO" id="GO:0009416">
    <property type="term" value="P:response to light stimulus"/>
    <property type="evidence" value="ECO:0007669"/>
    <property type="project" value="UniProtKB-ARBA"/>
</dbReference>
<dbReference type="GO" id="GO:0006283">
    <property type="term" value="P:transcription-coupled nucleotide-excision repair"/>
    <property type="evidence" value="ECO:0007669"/>
    <property type="project" value="InterPro"/>
</dbReference>
<dbReference type="EMBL" id="LRGB01000642">
    <property type="protein sequence ID" value="KZS17389.1"/>
    <property type="molecule type" value="Genomic_DNA"/>
</dbReference>
<dbReference type="Gene3D" id="2.130.10.10">
    <property type="entry name" value="YVTN repeat-like/Quinoprotein amine dehydrogenase"/>
    <property type="match status" value="1"/>
</dbReference>
<evidence type="ECO:0000256" key="8">
    <source>
        <dbReference type="ARBA" id="ARBA00022763"/>
    </source>
</evidence>
<dbReference type="PANTHER" id="PTHR46202">
    <property type="entry name" value="DNA EXCISION REPAIR PROTEIN ERCC-8"/>
    <property type="match status" value="1"/>
</dbReference>
<comment type="function">
    <text evidence="12">Substrate-recognition component of the CSA complex, a DCX (DDB1-CUL4-X-box) E3 ubiquitin-protein ligase complex, involved in transcription-coupled nucleotide excision repair (TC-NER), a process during which RNA polymerase II-blocking lesions are rapidly removed from the transcribed strand of active genes. Following recruitment to lesion-stalled RNA polymerase II (Pol II), the CSA complex mediates ubiquitination of Pol II subunit POLR2A/RPB1 at 'Lys-1268', a critical TC-NER checkpoint, governing RNA Pol II stability and initiating DNA damage excision by TFIIH recruitment. The CSA complex also promotes the ubiquitination and subsequent proteasomal degradation of ERCC6/CSB in a UV-dependent manner; ERCC6 degradation is essential for the recovery of RNA synthesis after transcription-coupled repair. Also plays a role in DNA double-strand breaks (DSSBs) repair by non-homologous end joining (NHEJ).</text>
</comment>